<dbReference type="VEuPathDB" id="FungiDB:Z518_00120"/>
<evidence type="ECO:0000256" key="2">
    <source>
        <dbReference type="ARBA" id="ARBA00010139"/>
    </source>
</evidence>
<keyword evidence="3" id="KW-0285">Flavoprotein</keyword>
<evidence type="ECO:0000256" key="3">
    <source>
        <dbReference type="ARBA" id="ARBA00022630"/>
    </source>
</evidence>
<dbReference type="InterPro" id="IPR020946">
    <property type="entry name" value="Flavin_mOase-like"/>
</dbReference>
<keyword evidence="5" id="KW-0560">Oxidoreductase</keyword>
<feature type="compositionally biased region" description="Polar residues" evidence="6">
    <location>
        <begin position="1"/>
        <end position="16"/>
    </location>
</feature>
<dbReference type="AlphaFoldDB" id="A0A0D2G3D1"/>
<evidence type="ECO:0008006" key="9">
    <source>
        <dbReference type="Google" id="ProtNLM"/>
    </source>
</evidence>
<name>A0A0D2G3D1_9EURO</name>
<dbReference type="SUPFAM" id="SSF51905">
    <property type="entry name" value="FAD/NAD(P)-binding domain"/>
    <property type="match status" value="3"/>
</dbReference>
<dbReference type="Pfam" id="PF00743">
    <property type="entry name" value="FMO-like"/>
    <property type="match status" value="1"/>
</dbReference>
<dbReference type="Gene3D" id="3.50.50.60">
    <property type="entry name" value="FAD/NAD(P)-binding domain"/>
    <property type="match status" value="2"/>
</dbReference>
<dbReference type="RefSeq" id="XP_013276178.1">
    <property type="nucleotide sequence ID" value="XM_013420724.1"/>
</dbReference>
<dbReference type="PANTHER" id="PTHR42877:SF8">
    <property type="entry name" value="MONOOXYGENASE"/>
    <property type="match status" value="1"/>
</dbReference>
<dbReference type="InterPro" id="IPR051209">
    <property type="entry name" value="FAD-bind_Monooxygenase_sf"/>
</dbReference>
<evidence type="ECO:0000256" key="5">
    <source>
        <dbReference type="ARBA" id="ARBA00023002"/>
    </source>
</evidence>
<gene>
    <name evidence="7" type="ORF">Z518_00120</name>
</gene>
<evidence type="ECO:0000313" key="7">
    <source>
        <dbReference type="EMBL" id="KIX09042.1"/>
    </source>
</evidence>
<dbReference type="OrthoDB" id="74360at2759"/>
<protein>
    <recommendedName>
        <fullName evidence="9">L-ornithine N(5)-oxygenase</fullName>
    </recommendedName>
</protein>
<feature type="region of interest" description="Disordered" evidence="6">
    <location>
        <begin position="1"/>
        <end position="23"/>
    </location>
</feature>
<dbReference type="GO" id="GO:0050661">
    <property type="term" value="F:NADP binding"/>
    <property type="evidence" value="ECO:0007669"/>
    <property type="project" value="InterPro"/>
</dbReference>
<dbReference type="Proteomes" id="UP000053617">
    <property type="component" value="Unassembled WGS sequence"/>
</dbReference>
<organism evidence="7 8">
    <name type="scientific">Rhinocladiella mackenziei CBS 650.93</name>
    <dbReference type="NCBI Taxonomy" id="1442369"/>
    <lineage>
        <taxon>Eukaryota</taxon>
        <taxon>Fungi</taxon>
        <taxon>Dikarya</taxon>
        <taxon>Ascomycota</taxon>
        <taxon>Pezizomycotina</taxon>
        <taxon>Eurotiomycetes</taxon>
        <taxon>Chaetothyriomycetidae</taxon>
        <taxon>Chaetothyriales</taxon>
        <taxon>Herpotrichiellaceae</taxon>
        <taxon>Rhinocladiella</taxon>
    </lineage>
</organism>
<comment type="similarity">
    <text evidence="2">Belongs to the FAD-binding monooxygenase family.</text>
</comment>
<reference evidence="7 8" key="1">
    <citation type="submission" date="2015-01" db="EMBL/GenBank/DDBJ databases">
        <title>The Genome Sequence of Rhinocladiella mackenzie CBS 650.93.</title>
        <authorList>
            <consortium name="The Broad Institute Genomics Platform"/>
            <person name="Cuomo C."/>
            <person name="de Hoog S."/>
            <person name="Gorbushina A."/>
            <person name="Stielow B."/>
            <person name="Teixiera M."/>
            <person name="Abouelleil A."/>
            <person name="Chapman S.B."/>
            <person name="Priest M."/>
            <person name="Young S.K."/>
            <person name="Wortman J."/>
            <person name="Nusbaum C."/>
            <person name="Birren B."/>
        </authorList>
    </citation>
    <scope>NUCLEOTIDE SEQUENCE [LARGE SCALE GENOMIC DNA]</scope>
    <source>
        <strain evidence="7 8">CBS 650.93</strain>
    </source>
</reference>
<dbReference type="GeneID" id="25288191"/>
<dbReference type="InterPro" id="IPR036188">
    <property type="entry name" value="FAD/NAD-bd_sf"/>
</dbReference>
<dbReference type="GO" id="GO:0050660">
    <property type="term" value="F:flavin adenine dinucleotide binding"/>
    <property type="evidence" value="ECO:0007669"/>
    <property type="project" value="InterPro"/>
</dbReference>
<dbReference type="PANTHER" id="PTHR42877">
    <property type="entry name" value="L-ORNITHINE N(5)-MONOOXYGENASE-RELATED"/>
    <property type="match status" value="1"/>
</dbReference>
<keyword evidence="8" id="KW-1185">Reference proteome</keyword>
<dbReference type="HOGENOM" id="CLU_006937_6_3_1"/>
<sequence length="590" mass="67439">MSNNADHTASAPTTNGVMEHYEYPEPPSDGPYRILNQYHSKPRKIRIACAGAGASGLCLVYKIQKTLVPDSWELNIYEKNAQIGGTWYENTYPGVACDIPAHIYTYTFDPKPDWNHYYAHGDEIQRYFEGFAERYGCHKYITLKTRVVHAEWQSAEAIWKLTLQNQGTKEEWHDWAHCFINATGILNKWKWPELPGLDDFQGHLMHSANWNHDINLARRTVGVIGTGSSSVQIVPELQKSCKQVQVYMRSPTWITGPFGSGPMASDLTHETQNQYTFTEEDKKKFKEDKEYHLNFRKRTEAEFNALFGAYQQGSELNNYFRKVLTDLISEKIGPEHPELKNFMVPTFSPGCRRLTPGNGFLEALVSPNVEPITAKIESVTRDGIRVRNPDGTETERKMDVLICATGFSPAFKPPFQLINGEGKAFGDDWTNGPNLYFGISAPRYPNYYTITGPGATWSNGTLLPGIETSIEHILKLVKKIQHEGIESIEVKQEALDDIYSHLDEYHKTTVWQENCRSWFKDGKMNGRIFVWPGSTIHFLKSIKDPRMEDFNIKYRYGNRFAFLGDGSVKATASRELAPYIRESDHEWSIE</sequence>
<evidence type="ECO:0000313" key="8">
    <source>
        <dbReference type="Proteomes" id="UP000053617"/>
    </source>
</evidence>
<evidence type="ECO:0000256" key="1">
    <source>
        <dbReference type="ARBA" id="ARBA00001974"/>
    </source>
</evidence>
<evidence type="ECO:0000256" key="4">
    <source>
        <dbReference type="ARBA" id="ARBA00022827"/>
    </source>
</evidence>
<evidence type="ECO:0000256" key="6">
    <source>
        <dbReference type="SAM" id="MobiDB-lite"/>
    </source>
</evidence>
<dbReference type="EMBL" id="KN847475">
    <property type="protein sequence ID" value="KIX09042.1"/>
    <property type="molecule type" value="Genomic_DNA"/>
</dbReference>
<proteinExistence type="inferred from homology"/>
<dbReference type="GO" id="GO:0004499">
    <property type="term" value="F:N,N-dimethylaniline monooxygenase activity"/>
    <property type="evidence" value="ECO:0007669"/>
    <property type="project" value="InterPro"/>
</dbReference>
<comment type="cofactor">
    <cofactor evidence="1">
        <name>FAD</name>
        <dbReference type="ChEBI" id="CHEBI:57692"/>
    </cofactor>
</comment>
<accession>A0A0D2G3D1</accession>
<keyword evidence="4" id="KW-0274">FAD</keyword>